<comment type="caution">
    <text evidence="5">The sequence shown here is derived from an EMBL/GenBank/DDBJ whole genome shotgun (WGS) entry which is preliminary data.</text>
</comment>
<dbReference type="EMBL" id="ANHY01000022">
    <property type="protein sequence ID" value="EKV26919.1"/>
    <property type="molecule type" value="Genomic_DNA"/>
</dbReference>
<reference evidence="5 6" key="1">
    <citation type="journal article" date="2013" name="Genome Announc.">
        <title>Draft Genome Sequence of an Alphaproteobacterium, Caenispirillum salinarum AK4(T), Isolated from a Solar Saltern.</title>
        <authorList>
            <person name="Khatri I."/>
            <person name="Singh A."/>
            <person name="Korpole S."/>
            <person name="Pinnaka A.K."/>
            <person name="Subramanian S."/>
        </authorList>
    </citation>
    <scope>NUCLEOTIDE SEQUENCE [LARGE SCALE GENOMIC DNA]</scope>
    <source>
        <strain evidence="5 6">AK4</strain>
    </source>
</reference>
<evidence type="ECO:0000256" key="2">
    <source>
        <dbReference type="ARBA" id="ARBA00022525"/>
    </source>
</evidence>
<dbReference type="RefSeq" id="WP_009542538.1">
    <property type="nucleotide sequence ID" value="NZ_ANHY01000022.1"/>
</dbReference>
<dbReference type="SUPFAM" id="SSF51120">
    <property type="entry name" value="beta-Roll"/>
    <property type="match status" value="8"/>
</dbReference>
<dbReference type="PATRIC" id="fig|1238182.3.peg.4097"/>
<dbReference type="Gene3D" id="2.150.10.10">
    <property type="entry name" value="Serralysin-like metalloprotease, C-terminal"/>
    <property type="match status" value="6"/>
</dbReference>
<dbReference type="InterPro" id="IPR011049">
    <property type="entry name" value="Serralysin-like_metalloprot_C"/>
</dbReference>
<evidence type="ECO:0000313" key="5">
    <source>
        <dbReference type="EMBL" id="EKV26919.1"/>
    </source>
</evidence>
<keyword evidence="6" id="KW-1185">Reference proteome</keyword>
<dbReference type="GO" id="GO:0005509">
    <property type="term" value="F:calcium ion binding"/>
    <property type="evidence" value="ECO:0007669"/>
    <property type="project" value="InterPro"/>
</dbReference>
<dbReference type="InterPro" id="IPR006860">
    <property type="entry name" value="FecR"/>
</dbReference>
<dbReference type="eggNOG" id="COG2931">
    <property type="taxonomic scope" value="Bacteria"/>
</dbReference>
<dbReference type="Pfam" id="PF00353">
    <property type="entry name" value="HemolysinCabind"/>
    <property type="match status" value="9"/>
</dbReference>
<dbReference type="Pfam" id="PF04773">
    <property type="entry name" value="FecR"/>
    <property type="match status" value="1"/>
</dbReference>
<feature type="domain" description="FecR protein" evidence="4">
    <location>
        <begin position="149"/>
        <end position="235"/>
    </location>
</feature>
<accession>K9GQA2</accession>
<dbReference type="PANTHER" id="PTHR38340">
    <property type="entry name" value="S-LAYER PROTEIN"/>
    <property type="match status" value="1"/>
</dbReference>
<dbReference type="OrthoDB" id="9773411at2"/>
<dbReference type="InterPro" id="IPR018511">
    <property type="entry name" value="Hemolysin-typ_Ca-bd_CS"/>
</dbReference>
<feature type="compositionally biased region" description="Low complexity" evidence="3">
    <location>
        <begin position="323"/>
        <end position="338"/>
    </location>
</feature>
<dbReference type="STRING" id="1238182.C882_2143"/>
<dbReference type="PANTHER" id="PTHR38340:SF1">
    <property type="entry name" value="S-LAYER PROTEIN"/>
    <property type="match status" value="1"/>
</dbReference>
<dbReference type="InterPro" id="IPR001343">
    <property type="entry name" value="Hemolysn_Ca-bd"/>
</dbReference>
<comment type="subcellular location">
    <subcellularLocation>
        <location evidence="1">Secreted</location>
    </subcellularLocation>
</comment>
<sequence>MGIVRGDVAAATAGSQSFVNTDDATVIDARDGAIVIDNPALLTQGQYMRLGPDLMIVGPDGEKVLLTDYFAMQTPPDLGGPGAMTISGDLASALAGPRAPGQVAQAGEQVAQAAEAIGTVTRMDGEVFATRADGTRVRLESGDEVFQGDVLETGADGAVGITFVDNTEMSLGADGRMVLDEMIYDPDGGDGSSQFSLVSGVFSFVSGQIAKSGPDAMQVNTPVATIGIRGTKGVIKVLGADTDGDGEDDLRMEVSLLDSGEIVVTTFQGSTQVINQVFTGFRVVQISGRNVLTGPSQEETQTFQVTREYFEDSGVNTALRYLPSQNQNEEPPEKQQAPEGDKPDELNPNLNPDGPALEQSLVEQIIRVVLGNKEIREAAGLPPLPPGDPQPAAPIILAPDDGQSGTGNTGDDDDDDQVVEGGAVEQDDTVLAPPPYEDVTVSGTFNAAGATKAYRVFGSNSTDTVTTGSGNDIIYGGGGADYLQSNDGDDTVYGGAGADTVVGGSGRGNDVYYGGDETGSDDSADDTLVYTSAGNGVTVDLRLGTASGPDIDSDRVSGFEHVISAGGNDILKGNGAANRLQSGGGADILIGDAGDDTLEGGTGDDTYAYIANGRAWGVDTIDDAGGTDTLDLTQASDHEPGKLYLADADGDGSADDLIAEYEDGSRQTVLNHTGAGRLEQIRVIEDHGDSDPANDTTETYIIRDGGAATAGNDVLYGTSGGDVLDGGDGNDVMFGNGGDDLLKINGGEDIAIGGDGDDLYHVTGTFTDAFIDDTAGIDTLRVDDLALAPSGGMAAYTYYGLADATYWDNGAGDSGMWLTYSNGATIEVGGLSIEDYETVDSGGTISGQFNVHTAAHGATASPDLLVGSHGSDTLYATAGDDMYAGGHGNDVLEADGSDTLMGGAGDDVYRTTGGAANAIIVDTGGFDMVGTGFETLDYIQQYANGMVLGVFANGDTFTLMNQLVADFRVEALNVTQGLFNINLGPTGATNYNDLVLATPGSSGETLSGDAGNDWIWARIAGDTAARTLEGGAGDDTLVGGSGDDTYRYTTSEWGHDVIDEIADSPTVGDPGQNDTIDLSAAGVGLPVGGAQDGNDMVLTFSSGSTIRIKDWYLGNRVEKLVTEAGTWYLTDLDYTGWQVDSNNAEIMVGGQSSVSGGFGDDLIFMGDYPGGGSVTPGPGNDTIHGNSTEGGTIFYSGTGFGQDVVASAPGRVDTVYVSGGSGAALENADVVNGNLVLSIGGSGDQITVQDVAGLERVEVYDHASATTRTFGVTQGGTRVHMSATWDFSSPAGGYDPTVDTMSVTVDGTVYDLTPAEAAAIGITATGVTGATQALQILANQIQGSLPGLAVTTHDGPILTVAATDNDTYFSHADGTLGGATVYVDAFAGHGLYVGTDGADVLNLAGVYDGTILVGGAGNDDLIGGGDSDNIFGGADDDRLNGLNGADYLDGGDGNDTLLGDGESWSTDNDTLIGGAGADWLDGGGSNDLLEGGDGNDTLIGGSGIDTLHGGAGDDLIMDHQESTASTVTGGAGNDTITVYGGDVDGGDGNDVIEFTEEYASGTAQGGAGNDTITFNARSSFITYDGGAGDRDMLKTDVDYIRDPTLSLADFAGHFTNFEGIKLDDDGSAGLAITTADFDALSLPGETLFIDGDADDVLRGDGSWTDAGTTTLYDGTWRTLTNGTRTIYVAEGSGVDYSSMTTVFNAPQVTTPDAIYRERDGVGGITTSGAAVVDNTSPDFDGGYVRITRGGAWNTGDTLDIDTSNPALFRKTGTGPGFTVEFSYSPIGTIDATENGQTTSLRIDLTAGATASIVERLIEAIRLTYGATLPAGETFTIEVADGDGHLTTTTTTVTTDYQPVWQGGTGDWENAANWNELPTAGETADLVAGSDVTFGIAGTQDLTLAGLNLAGALTVSGGSLAVTDTFTNGAGASLTVNGGRFAIDTDAMASVDSLTLAGGTLEVGDDTELVAGTFNFSGGTLRLDGTYANVIATDFSWTGGVLSGDGSLMLDDATPHFQPGLAFTLDKARLGFRTDTSLSEFDLGGNGTLWADWGVNLTLENSDINIGTLSADAMAHITMRSTTGMDVSVGYTDMVFADLTLDTAGGDITLTHTGANGYTSEYQNFTTTNSTGTAGAVQVVTHEDLRLSTFRAEVDTTFFTNDTLLHLGFPAGEGGPGMINVLGGVTVDVHGAGVSIDTANTPFVSGTIDLANTDGLLKVSNSALATLTFNIADLTNGDATTGFANVSTLDFSNYSDETVMLDVAEMRNLAGNRTQITVEGDSTDTYDASGWNFQGTDAANGYQIYDDGAGLTLRIDTEMVDMNNPVPP</sequence>
<dbReference type="InterPro" id="IPR050557">
    <property type="entry name" value="RTX_toxin/Mannuronan_C5-epim"/>
</dbReference>
<name>K9GQA2_9PROT</name>
<proteinExistence type="predicted"/>
<keyword evidence="2" id="KW-0964">Secreted</keyword>
<protein>
    <recommendedName>
        <fullName evidence="4">FecR protein domain-containing protein</fullName>
    </recommendedName>
</protein>
<evidence type="ECO:0000259" key="4">
    <source>
        <dbReference type="Pfam" id="PF04773"/>
    </source>
</evidence>
<organism evidence="5 6">
    <name type="scientific">Caenispirillum salinarum AK4</name>
    <dbReference type="NCBI Taxonomy" id="1238182"/>
    <lineage>
        <taxon>Bacteria</taxon>
        <taxon>Pseudomonadati</taxon>
        <taxon>Pseudomonadota</taxon>
        <taxon>Alphaproteobacteria</taxon>
        <taxon>Rhodospirillales</taxon>
        <taxon>Novispirillaceae</taxon>
        <taxon>Caenispirillum</taxon>
    </lineage>
</organism>
<feature type="region of interest" description="Disordered" evidence="3">
    <location>
        <begin position="322"/>
        <end position="356"/>
    </location>
</feature>
<gene>
    <name evidence="5" type="ORF">C882_2143</name>
</gene>
<dbReference type="PROSITE" id="PS00330">
    <property type="entry name" value="HEMOLYSIN_CALCIUM"/>
    <property type="match status" value="4"/>
</dbReference>
<dbReference type="eggNOG" id="COG2911">
    <property type="taxonomic scope" value="Bacteria"/>
</dbReference>
<dbReference type="Proteomes" id="UP000009881">
    <property type="component" value="Unassembled WGS sequence"/>
</dbReference>
<feature type="compositionally biased region" description="Pro residues" evidence="3">
    <location>
        <begin position="382"/>
        <end position="392"/>
    </location>
</feature>
<dbReference type="GO" id="GO:0005576">
    <property type="term" value="C:extracellular region"/>
    <property type="evidence" value="ECO:0007669"/>
    <property type="project" value="UniProtKB-SubCell"/>
</dbReference>
<evidence type="ECO:0000256" key="3">
    <source>
        <dbReference type="SAM" id="MobiDB-lite"/>
    </source>
</evidence>
<feature type="region of interest" description="Disordered" evidence="3">
    <location>
        <begin position="379"/>
        <end position="419"/>
    </location>
</feature>
<evidence type="ECO:0000313" key="6">
    <source>
        <dbReference type="Proteomes" id="UP000009881"/>
    </source>
</evidence>
<evidence type="ECO:0000256" key="1">
    <source>
        <dbReference type="ARBA" id="ARBA00004613"/>
    </source>
</evidence>
<dbReference type="PRINTS" id="PR00313">
    <property type="entry name" value="CABNDNGRPT"/>
</dbReference>